<evidence type="ECO:0000256" key="1">
    <source>
        <dbReference type="ARBA" id="ARBA00023242"/>
    </source>
</evidence>
<evidence type="ECO:0000259" key="3">
    <source>
        <dbReference type="PROSITE" id="PS50048"/>
    </source>
</evidence>
<comment type="caution">
    <text evidence="4">The sequence shown here is derived from an EMBL/GenBank/DDBJ whole genome shotgun (WGS) entry which is preliminary data.</text>
</comment>
<dbReference type="InterPro" id="IPR036864">
    <property type="entry name" value="Zn2-C6_fun-type_DNA-bd_sf"/>
</dbReference>
<dbReference type="SUPFAM" id="SSF57701">
    <property type="entry name" value="Zn2/Cys6 DNA-binding domain"/>
    <property type="match status" value="1"/>
</dbReference>
<name>A0A8H4P3W8_9HYPO</name>
<dbReference type="SMART" id="SM00066">
    <property type="entry name" value="GAL4"/>
    <property type="match status" value="1"/>
</dbReference>
<dbReference type="InterPro" id="IPR001138">
    <property type="entry name" value="Zn2Cys6_DnaBD"/>
</dbReference>
<dbReference type="GO" id="GO:0008270">
    <property type="term" value="F:zinc ion binding"/>
    <property type="evidence" value="ECO:0007669"/>
    <property type="project" value="InterPro"/>
</dbReference>
<keyword evidence="5" id="KW-1185">Reference proteome</keyword>
<keyword evidence="1" id="KW-0539">Nucleus</keyword>
<dbReference type="OrthoDB" id="2991872at2759"/>
<dbReference type="InterPro" id="IPR052400">
    <property type="entry name" value="Zn2-C6_fungal_TF"/>
</dbReference>
<dbReference type="CDD" id="cd00067">
    <property type="entry name" value="GAL4"/>
    <property type="match status" value="1"/>
</dbReference>
<dbReference type="PANTHER" id="PTHR47657:SF14">
    <property type="entry name" value="ZN(2)-C6 FUNGAL-TYPE DOMAIN-CONTAINING PROTEIN"/>
    <property type="match status" value="1"/>
</dbReference>
<dbReference type="AlphaFoldDB" id="A0A8H4P3W8"/>
<evidence type="ECO:0000313" key="4">
    <source>
        <dbReference type="EMBL" id="KAF4461564.1"/>
    </source>
</evidence>
<dbReference type="EMBL" id="JAADYS010001695">
    <property type="protein sequence ID" value="KAF4461564.1"/>
    <property type="molecule type" value="Genomic_DNA"/>
</dbReference>
<sequence length="396" mass="44880">MPIAMPSSNQTIHGRSRDGCKPCKAMRRKCDEAKPACVHCQKMGTPCVYQQDLAPIGEHQTTHVATPPRSPDSFFYEYKPPEHSKPGQAGTRPTNIRQPATEQSPCDAELDPSIALHIPGSDFGPPSRRISWYSPFHYCIAGRYGRCQGFAYLVLETGQVFTAGSLLQPVHDIIWQLVQREFSPFVTGRYTVQILRLANFEMTPTQRWSINISAELSSVWVRFDASGETVFSEPPEQYFVKAPPPPDRRWVPEEIEALKRLAMEGGHVFIEDYFQDRTLDSVRAKCRAIFGDEITELTELQLDSKCSKKGRHDKNAIREPALEVAALIRQKKTLAEIIGALPGLDSKEIRDEFNHIHIYGECEEQSDAAAARWPILTERDGIWRSMLARRLILHEH</sequence>
<evidence type="ECO:0000256" key="2">
    <source>
        <dbReference type="SAM" id="MobiDB-lite"/>
    </source>
</evidence>
<feature type="compositionally biased region" description="Polar residues" evidence="2">
    <location>
        <begin position="91"/>
        <end position="104"/>
    </location>
</feature>
<feature type="domain" description="Zn(2)-C6 fungal-type" evidence="3">
    <location>
        <begin position="19"/>
        <end position="49"/>
    </location>
</feature>
<dbReference type="PANTHER" id="PTHR47657">
    <property type="entry name" value="STEROL REGULATORY ELEMENT-BINDING PROTEIN ECM22"/>
    <property type="match status" value="1"/>
</dbReference>
<gene>
    <name evidence="4" type="ORF">FALBO_11634</name>
</gene>
<accession>A0A8H4P3W8</accession>
<feature type="region of interest" description="Disordered" evidence="2">
    <location>
        <begin position="78"/>
        <end position="107"/>
    </location>
</feature>
<evidence type="ECO:0000313" key="5">
    <source>
        <dbReference type="Proteomes" id="UP000554235"/>
    </source>
</evidence>
<dbReference type="PROSITE" id="PS00463">
    <property type="entry name" value="ZN2_CY6_FUNGAL_1"/>
    <property type="match status" value="1"/>
</dbReference>
<reference evidence="4 5" key="1">
    <citation type="submission" date="2020-01" db="EMBL/GenBank/DDBJ databases">
        <title>Identification and distribution of gene clusters putatively required for synthesis of sphingolipid metabolism inhibitors in phylogenetically diverse species of the filamentous fungus Fusarium.</title>
        <authorList>
            <person name="Kim H.-S."/>
            <person name="Busman M."/>
            <person name="Brown D.W."/>
            <person name="Divon H."/>
            <person name="Uhlig S."/>
            <person name="Proctor R.H."/>
        </authorList>
    </citation>
    <scope>NUCLEOTIDE SEQUENCE [LARGE SCALE GENOMIC DNA]</scope>
    <source>
        <strain evidence="4 5">NRRL 20459</strain>
    </source>
</reference>
<dbReference type="PROSITE" id="PS50048">
    <property type="entry name" value="ZN2_CY6_FUNGAL_2"/>
    <property type="match status" value="1"/>
</dbReference>
<protein>
    <recommendedName>
        <fullName evidence="3">Zn(2)-C6 fungal-type domain-containing protein</fullName>
    </recommendedName>
</protein>
<dbReference type="Proteomes" id="UP000554235">
    <property type="component" value="Unassembled WGS sequence"/>
</dbReference>
<feature type="compositionally biased region" description="Polar residues" evidence="2">
    <location>
        <begin position="1"/>
        <end position="13"/>
    </location>
</feature>
<dbReference type="GO" id="GO:0000981">
    <property type="term" value="F:DNA-binding transcription factor activity, RNA polymerase II-specific"/>
    <property type="evidence" value="ECO:0007669"/>
    <property type="project" value="InterPro"/>
</dbReference>
<feature type="region of interest" description="Disordered" evidence="2">
    <location>
        <begin position="1"/>
        <end position="20"/>
    </location>
</feature>
<dbReference type="Pfam" id="PF00172">
    <property type="entry name" value="Zn_clus"/>
    <property type="match status" value="1"/>
</dbReference>
<dbReference type="Gene3D" id="4.10.240.10">
    <property type="entry name" value="Zn(2)-C6 fungal-type DNA-binding domain"/>
    <property type="match status" value="1"/>
</dbReference>
<organism evidence="4 5">
    <name type="scientific">Fusarium albosuccineum</name>
    <dbReference type="NCBI Taxonomy" id="1237068"/>
    <lineage>
        <taxon>Eukaryota</taxon>
        <taxon>Fungi</taxon>
        <taxon>Dikarya</taxon>
        <taxon>Ascomycota</taxon>
        <taxon>Pezizomycotina</taxon>
        <taxon>Sordariomycetes</taxon>
        <taxon>Hypocreomycetidae</taxon>
        <taxon>Hypocreales</taxon>
        <taxon>Nectriaceae</taxon>
        <taxon>Fusarium</taxon>
        <taxon>Fusarium decemcellulare species complex</taxon>
    </lineage>
</organism>
<proteinExistence type="predicted"/>